<dbReference type="WBParaSite" id="ECPE_0000064601-mRNA-1">
    <property type="protein sequence ID" value="ECPE_0000064601-mRNA-1"/>
    <property type="gene ID" value="ECPE_0000064601"/>
</dbReference>
<dbReference type="OrthoDB" id="10249920at2759"/>
<reference evidence="3" key="1">
    <citation type="submission" date="2016-06" db="UniProtKB">
        <authorList>
            <consortium name="WormBaseParasite"/>
        </authorList>
    </citation>
    <scope>IDENTIFICATION</scope>
</reference>
<gene>
    <name evidence="1" type="ORF">ECPE_LOCUS646</name>
</gene>
<dbReference type="Gene3D" id="3.90.79.10">
    <property type="entry name" value="Nucleoside Triphosphate Pyrophosphohydrolase"/>
    <property type="match status" value="1"/>
</dbReference>
<accession>A0A183A111</accession>
<proteinExistence type="predicted"/>
<keyword evidence="2" id="KW-1185">Reference proteome</keyword>
<evidence type="ECO:0000313" key="3">
    <source>
        <dbReference type="WBParaSite" id="ECPE_0000064601-mRNA-1"/>
    </source>
</evidence>
<dbReference type="AlphaFoldDB" id="A0A183A111"/>
<evidence type="ECO:0000313" key="2">
    <source>
        <dbReference type="Proteomes" id="UP000272942"/>
    </source>
</evidence>
<organism evidence="3">
    <name type="scientific">Echinostoma caproni</name>
    <dbReference type="NCBI Taxonomy" id="27848"/>
    <lineage>
        <taxon>Eukaryota</taxon>
        <taxon>Metazoa</taxon>
        <taxon>Spiralia</taxon>
        <taxon>Lophotrochozoa</taxon>
        <taxon>Platyhelminthes</taxon>
        <taxon>Trematoda</taxon>
        <taxon>Digenea</taxon>
        <taxon>Plagiorchiida</taxon>
        <taxon>Echinostomata</taxon>
        <taxon>Echinostomatoidea</taxon>
        <taxon>Echinostomatidae</taxon>
        <taxon>Echinostoma</taxon>
    </lineage>
</organism>
<reference evidence="1 2" key="2">
    <citation type="submission" date="2018-11" db="EMBL/GenBank/DDBJ databases">
        <authorList>
            <consortium name="Pathogen Informatics"/>
        </authorList>
    </citation>
    <scope>NUCLEOTIDE SEQUENCE [LARGE SCALE GENOMIC DNA]</scope>
    <source>
        <strain evidence="1 2">Egypt</strain>
    </source>
</reference>
<name>A0A183A111_9TREM</name>
<dbReference type="EMBL" id="UZAN01002458">
    <property type="protein sequence ID" value="VDP26140.1"/>
    <property type="molecule type" value="Genomic_DNA"/>
</dbReference>
<dbReference type="Proteomes" id="UP000272942">
    <property type="component" value="Unassembled WGS sequence"/>
</dbReference>
<protein>
    <submittedName>
        <fullName evidence="3">Nudix hydrolase domain-containing protein</fullName>
    </submittedName>
</protein>
<sequence>MGNQMTLYYAEVDESQRVSGAGGGLAEEGEFIEIFEWPVAKLDLLLQANPNRPPTSTTLLCALYWFKLNILPSLTI</sequence>
<evidence type="ECO:0000313" key="1">
    <source>
        <dbReference type="EMBL" id="VDP26140.1"/>
    </source>
</evidence>